<dbReference type="Proteomes" id="UP000016648">
    <property type="component" value="Unassembled WGS sequence"/>
</dbReference>
<dbReference type="AlphaFoldDB" id="U2QNB3"/>
<protein>
    <submittedName>
        <fullName evidence="1">Uncharacterized protein</fullName>
    </submittedName>
</protein>
<dbReference type="EMBL" id="AWEY01000007">
    <property type="protein sequence ID" value="ERK40282.1"/>
    <property type="molecule type" value="Genomic_DNA"/>
</dbReference>
<keyword evidence="2" id="KW-1185">Reference proteome</keyword>
<sequence>MKKFIIQKSSTRPDGWVLTDTEHGIVLTFEDGRFNETQKVTVLEDVPQPSADKLARIMRELGDWAARHHGSKCFSQPYGFEFSEDDTKCHLYRRKPPRWRLEIEDSVDAGHLAATLCKAAEFLTKRADYER</sequence>
<evidence type="ECO:0000313" key="1">
    <source>
        <dbReference type="EMBL" id="ERK40282.1"/>
    </source>
</evidence>
<evidence type="ECO:0000313" key="2">
    <source>
        <dbReference type="Proteomes" id="UP000016648"/>
    </source>
</evidence>
<comment type="caution">
    <text evidence="1">The sequence shown here is derived from an EMBL/GenBank/DDBJ whole genome shotgun (WGS) entry which is preliminary data.</text>
</comment>
<accession>U2QNB3</accession>
<name>U2QNB3_9BACT</name>
<proteinExistence type="predicted"/>
<dbReference type="RefSeq" id="WP_021588780.1">
    <property type="nucleotide sequence ID" value="NZ_AWEY01000007.1"/>
</dbReference>
<gene>
    <name evidence="1" type="ORF">HMPREF9135_0444</name>
</gene>
<organism evidence="1 2">
    <name type="scientific">Segatella baroniae F0067</name>
    <dbReference type="NCBI Taxonomy" id="1115809"/>
    <lineage>
        <taxon>Bacteria</taxon>
        <taxon>Pseudomonadati</taxon>
        <taxon>Bacteroidota</taxon>
        <taxon>Bacteroidia</taxon>
        <taxon>Bacteroidales</taxon>
        <taxon>Prevotellaceae</taxon>
        <taxon>Segatella</taxon>
    </lineage>
</organism>
<reference evidence="1 2" key="1">
    <citation type="submission" date="2013-08" db="EMBL/GenBank/DDBJ databases">
        <authorList>
            <person name="Durkin A.S."/>
            <person name="Haft D.R."/>
            <person name="McCorrison J."/>
            <person name="Torralba M."/>
            <person name="Gillis M."/>
            <person name="Haft D.H."/>
            <person name="Methe B."/>
            <person name="Sutton G."/>
            <person name="Nelson K.E."/>
        </authorList>
    </citation>
    <scope>NUCLEOTIDE SEQUENCE [LARGE SCALE GENOMIC DNA]</scope>
    <source>
        <strain evidence="1 2">F0067</strain>
    </source>
</reference>
<dbReference type="PATRIC" id="fig|1115809.3.peg.264"/>